<dbReference type="Proteomes" id="UP000295122">
    <property type="component" value="Unassembled WGS sequence"/>
</dbReference>
<comment type="caution">
    <text evidence="7">The sequence shown here is derived from an EMBL/GenBank/DDBJ whole genome shotgun (WGS) entry which is preliminary data.</text>
</comment>
<dbReference type="InterPro" id="IPR029016">
    <property type="entry name" value="GAF-like_dom_sf"/>
</dbReference>
<evidence type="ECO:0000259" key="5">
    <source>
        <dbReference type="PROSITE" id="PS51077"/>
    </source>
</evidence>
<feature type="domain" description="IclR-ED" evidence="6">
    <location>
        <begin position="98"/>
        <end position="280"/>
    </location>
</feature>
<dbReference type="AlphaFoldDB" id="A0A4R7BVU3"/>
<proteinExistence type="predicted"/>
<keyword evidence="3" id="KW-0804">Transcription</keyword>
<dbReference type="GO" id="GO:0045892">
    <property type="term" value="P:negative regulation of DNA-templated transcription"/>
    <property type="evidence" value="ECO:0007669"/>
    <property type="project" value="TreeGrafter"/>
</dbReference>
<name>A0A4R7BVU3_9HYPH</name>
<dbReference type="Gene3D" id="3.30.450.40">
    <property type="match status" value="1"/>
</dbReference>
<dbReference type="PROSITE" id="PS51077">
    <property type="entry name" value="HTH_ICLR"/>
    <property type="match status" value="1"/>
</dbReference>
<evidence type="ECO:0000256" key="1">
    <source>
        <dbReference type="ARBA" id="ARBA00023015"/>
    </source>
</evidence>
<dbReference type="Gene3D" id="1.10.10.10">
    <property type="entry name" value="Winged helix-like DNA-binding domain superfamily/Winged helix DNA-binding domain"/>
    <property type="match status" value="1"/>
</dbReference>
<sequence length="288" mass="30315">MPKAPVNHPAAGIVPNTQAMRADGRPMAGEHGPASGPLDRYISLLELVAAFPGALILTDVSTLSGLPKTTAHRLLTGLARAGLVEGGGRRGAYQLGDRLVRLLHNSAADGWISALARPHLEALSARIGETSYLCRVVGHRVQVVTSEAPAAQWRTFVQPRVEMAPHAAATAKAILAFQDEALVSEALAEPLPRLTAHTVTDPARIRDIYAKAREDGFATCVSEIDEGLGALGVPVREPGGRVLYSLGVTGPVQRIMDQRWEERVSAMKEVAGALATTLAAGSAIAART</sequence>
<reference evidence="7 8" key="1">
    <citation type="submission" date="2019-03" db="EMBL/GenBank/DDBJ databases">
        <title>Genomic Encyclopedia of Type Strains, Phase IV (KMG-IV): sequencing the most valuable type-strain genomes for metagenomic binning, comparative biology and taxonomic classification.</title>
        <authorList>
            <person name="Goeker M."/>
        </authorList>
    </citation>
    <scope>NUCLEOTIDE SEQUENCE [LARGE SCALE GENOMIC DNA]</scope>
    <source>
        <strain evidence="7 8">DSM 25903</strain>
    </source>
</reference>
<dbReference type="SUPFAM" id="SSF46785">
    <property type="entry name" value="Winged helix' DNA-binding domain"/>
    <property type="match status" value="1"/>
</dbReference>
<dbReference type="InterPro" id="IPR005471">
    <property type="entry name" value="Tscrpt_reg_IclR_N"/>
</dbReference>
<dbReference type="GO" id="GO:0003700">
    <property type="term" value="F:DNA-binding transcription factor activity"/>
    <property type="evidence" value="ECO:0007669"/>
    <property type="project" value="TreeGrafter"/>
</dbReference>
<evidence type="ECO:0000256" key="4">
    <source>
        <dbReference type="SAM" id="MobiDB-lite"/>
    </source>
</evidence>
<dbReference type="EMBL" id="SNZR01000015">
    <property type="protein sequence ID" value="TDR88056.1"/>
    <property type="molecule type" value="Genomic_DNA"/>
</dbReference>
<dbReference type="SUPFAM" id="SSF55781">
    <property type="entry name" value="GAF domain-like"/>
    <property type="match status" value="1"/>
</dbReference>
<dbReference type="InterPro" id="IPR014757">
    <property type="entry name" value="Tscrpt_reg_IclR_C"/>
</dbReference>
<dbReference type="SMART" id="SM00346">
    <property type="entry name" value="HTH_ICLR"/>
    <property type="match status" value="1"/>
</dbReference>
<evidence type="ECO:0000259" key="6">
    <source>
        <dbReference type="PROSITE" id="PS51078"/>
    </source>
</evidence>
<dbReference type="InterPro" id="IPR050707">
    <property type="entry name" value="HTH_MetabolicPath_Reg"/>
</dbReference>
<organism evidence="7 8">
    <name type="scientific">Enterovirga rhinocerotis</name>
    <dbReference type="NCBI Taxonomy" id="1339210"/>
    <lineage>
        <taxon>Bacteria</taxon>
        <taxon>Pseudomonadati</taxon>
        <taxon>Pseudomonadota</taxon>
        <taxon>Alphaproteobacteria</taxon>
        <taxon>Hyphomicrobiales</taxon>
        <taxon>Methylobacteriaceae</taxon>
        <taxon>Enterovirga</taxon>
    </lineage>
</organism>
<dbReference type="InterPro" id="IPR036388">
    <property type="entry name" value="WH-like_DNA-bd_sf"/>
</dbReference>
<dbReference type="PANTHER" id="PTHR30136">
    <property type="entry name" value="HELIX-TURN-HELIX TRANSCRIPTIONAL REGULATOR, ICLR FAMILY"/>
    <property type="match status" value="1"/>
</dbReference>
<feature type="domain" description="HTH iclR-type" evidence="5">
    <location>
        <begin position="35"/>
        <end position="97"/>
    </location>
</feature>
<dbReference type="InterPro" id="IPR036390">
    <property type="entry name" value="WH_DNA-bd_sf"/>
</dbReference>
<protein>
    <submittedName>
        <fullName evidence="7">IclR family transcriptional regulator</fullName>
    </submittedName>
</protein>
<dbReference type="GO" id="GO:0003677">
    <property type="term" value="F:DNA binding"/>
    <property type="evidence" value="ECO:0007669"/>
    <property type="project" value="UniProtKB-KW"/>
</dbReference>
<dbReference type="Pfam" id="PF09339">
    <property type="entry name" value="HTH_IclR"/>
    <property type="match status" value="1"/>
</dbReference>
<evidence type="ECO:0000313" key="8">
    <source>
        <dbReference type="Proteomes" id="UP000295122"/>
    </source>
</evidence>
<dbReference type="PROSITE" id="PS51078">
    <property type="entry name" value="ICLR_ED"/>
    <property type="match status" value="1"/>
</dbReference>
<evidence type="ECO:0000313" key="7">
    <source>
        <dbReference type="EMBL" id="TDR88056.1"/>
    </source>
</evidence>
<gene>
    <name evidence="7" type="ORF">EV668_3921</name>
</gene>
<keyword evidence="2" id="KW-0238">DNA-binding</keyword>
<feature type="region of interest" description="Disordered" evidence="4">
    <location>
        <begin position="1"/>
        <end position="33"/>
    </location>
</feature>
<evidence type="ECO:0000256" key="3">
    <source>
        <dbReference type="ARBA" id="ARBA00023163"/>
    </source>
</evidence>
<accession>A0A4R7BVU3</accession>
<keyword evidence="1" id="KW-0805">Transcription regulation</keyword>
<keyword evidence="8" id="KW-1185">Reference proteome</keyword>
<evidence type="ECO:0000256" key="2">
    <source>
        <dbReference type="ARBA" id="ARBA00023125"/>
    </source>
</evidence>
<dbReference type="PANTHER" id="PTHR30136:SF24">
    <property type="entry name" value="HTH-TYPE TRANSCRIPTIONAL REPRESSOR ALLR"/>
    <property type="match status" value="1"/>
</dbReference>
<dbReference type="Pfam" id="PF01614">
    <property type="entry name" value="IclR_C"/>
    <property type="match status" value="1"/>
</dbReference>